<dbReference type="Proteomes" id="UP001500433">
    <property type="component" value="Unassembled WGS sequence"/>
</dbReference>
<dbReference type="InterPro" id="IPR011576">
    <property type="entry name" value="Pyridox_Oxase_N"/>
</dbReference>
<name>A0ABP9EUN8_9FLAO</name>
<comment type="caution">
    <text evidence="2">The sequence shown here is derived from an EMBL/GenBank/DDBJ whole genome shotgun (WGS) entry which is preliminary data.</text>
</comment>
<accession>A0ABP9EUN8</accession>
<feature type="domain" description="Pyridoxamine 5'-phosphate oxidase N-terminal" evidence="1">
    <location>
        <begin position="44"/>
        <end position="144"/>
    </location>
</feature>
<dbReference type="PANTHER" id="PTHR42815">
    <property type="entry name" value="FAD-BINDING, PUTATIVE (AFU_ORTHOLOGUE AFUA_6G07600)-RELATED"/>
    <property type="match status" value="1"/>
</dbReference>
<dbReference type="SUPFAM" id="SSF50475">
    <property type="entry name" value="FMN-binding split barrel"/>
    <property type="match status" value="1"/>
</dbReference>
<gene>
    <name evidence="2" type="ORF">GCM10023311_08090</name>
</gene>
<dbReference type="Gene3D" id="2.30.110.10">
    <property type="entry name" value="Electron Transport, Fmn-binding Protein, Chain A"/>
    <property type="match status" value="1"/>
</dbReference>
<dbReference type="Pfam" id="PF01243">
    <property type="entry name" value="PNPOx_N"/>
    <property type="match status" value="1"/>
</dbReference>
<evidence type="ECO:0000313" key="2">
    <source>
        <dbReference type="EMBL" id="GAA4886893.1"/>
    </source>
</evidence>
<dbReference type="InterPro" id="IPR012349">
    <property type="entry name" value="Split_barrel_FMN-bd"/>
</dbReference>
<sequence length="191" mass="22413">MIKNFTDIAFTESVKEEQRARGSRNNYLQMEQMEMVQLHQREIAFIQSRDMFYMSSVAENGWPYVQFRGGPKGFLKVLSPTQISFANFRGNMQYISYGNLTDSNKVALILMDYPSRTRLKIWAEAEIIKPNDNELFNDLVSDDYEAVVEHLFVLNVKAFDWNCPQHIIPRYTEEEFRAILNITDRTTDDDD</sequence>
<dbReference type="EMBL" id="BAABJH010000001">
    <property type="protein sequence ID" value="GAA4886893.1"/>
    <property type="molecule type" value="Genomic_DNA"/>
</dbReference>
<dbReference type="PANTHER" id="PTHR42815:SF2">
    <property type="entry name" value="FAD-BINDING, PUTATIVE (AFU_ORTHOLOGUE AFUA_6G07600)-RELATED"/>
    <property type="match status" value="1"/>
</dbReference>
<protein>
    <submittedName>
        <fullName evidence="2">Pyridoxamine 5'-phosphate oxidase family protein</fullName>
    </submittedName>
</protein>
<keyword evidence="3" id="KW-1185">Reference proteome</keyword>
<evidence type="ECO:0000259" key="1">
    <source>
        <dbReference type="Pfam" id="PF01243"/>
    </source>
</evidence>
<proteinExistence type="predicted"/>
<reference evidence="3" key="1">
    <citation type="journal article" date="2019" name="Int. J. Syst. Evol. Microbiol.">
        <title>The Global Catalogue of Microorganisms (GCM) 10K type strain sequencing project: providing services to taxonomists for standard genome sequencing and annotation.</title>
        <authorList>
            <consortium name="The Broad Institute Genomics Platform"/>
            <consortium name="The Broad Institute Genome Sequencing Center for Infectious Disease"/>
            <person name="Wu L."/>
            <person name="Ma J."/>
        </authorList>
    </citation>
    <scope>NUCLEOTIDE SEQUENCE [LARGE SCALE GENOMIC DNA]</scope>
    <source>
        <strain evidence="3">JCM 18274</strain>
    </source>
</reference>
<organism evidence="2 3">
    <name type="scientific">Flaviramulus aquimarinus</name>
    <dbReference type="NCBI Taxonomy" id="1170456"/>
    <lineage>
        <taxon>Bacteria</taxon>
        <taxon>Pseudomonadati</taxon>
        <taxon>Bacteroidota</taxon>
        <taxon>Flavobacteriia</taxon>
        <taxon>Flavobacteriales</taxon>
        <taxon>Flavobacteriaceae</taxon>
        <taxon>Flaviramulus</taxon>
    </lineage>
</organism>
<evidence type="ECO:0000313" key="3">
    <source>
        <dbReference type="Proteomes" id="UP001500433"/>
    </source>
</evidence>